<comment type="subcellular location">
    <subcellularLocation>
        <location evidence="1">Cell membrane</location>
        <topology evidence="1">Multi-pass membrane protein</topology>
    </subcellularLocation>
</comment>
<evidence type="ECO:0000256" key="4">
    <source>
        <dbReference type="ARBA" id="ARBA00022989"/>
    </source>
</evidence>
<evidence type="ECO:0000256" key="5">
    <source>
        <dbReference type="ARBA" id="ARBA00023136"/>
    </source>
</evidence>
<dbReference type="Proteomes" id="UP000008631">
    <property type="component" value="Chromosome"/>
</dbReference>
<feature type="transmembrane region" description="Helical" evidence="6">
    <location>
        <begin position="63"/>
        <end position="82"/>
    </location>
</feature>
<keyword evidence="8" id="KW-1185">Reference proteome</keyword>
<dbReference type="Pfam" id="PF03739">
    <property type="entry name" value="LptF_LptG"/>
    <property type="match status" value="2"/>
</dbReference>
<dbReference type="KEGG" id="ipa:Isop_0346"/>
<keyword evidence="2" id="KW-1003">Cell membrane</keyword>
<evidence type="ECO:0000313" key="7">
    <source>
        <dbReference type="EMBL" id="ADV60941.1"/>
    </source>
</evidence>
<evidence type="ECO:0000256" key="3">
    <source>
        <dbReference type="ARBA" id="ARBA00022692"/>
    </source>
</evidence>
<dbReference type="InterPro" id="IPR005495">
    <property type="entry name" value="LptG/LptF_permease"/>
</dbReference>
<evidence type="ECO:0000313" key="8">
    <source>
        <dbReference type="Proteomes" id="UP000008631"/>
    </source>
</evidence>
<dbReference type="GO" id="GO:0015920">
    <property type="term" value="P:lipopolysaccharide transport"/>
    <property type="evidence" value="ECO:0007669"/>
    <property type="project" value="TreeGrafter"/>
</dbReference>
<dbReference type="OrthoDB" id="238655at2"/>
<evidence type="ECO:0000256" key="1">
    <source>
        <dbReference type="ARBA" id="ARBA00004651"/>
    </source>
</evidence>
<reference key="1">
    <citation type="submission" date="2010-11" db="EMBL/GenBank/DDBJ databases">
        <title>The complete sequence of chromosome of Isophaera pallida ATCC 43644.</title>
        <authorList>
            <consortium name="US DOE Joint Genome Institute (JGI-PGF)"/>
            <person name="Lucas S."/>
            <person name="Copeland A."/>
            <person name="Lapidus A."/>
            <person name="Bruce D."/>
            <person name="Goodwin L."/>
            <person name="Pitluck S."/>
            <person name="Kyrpides N."/>
            <person name="Mavromatis K."/>
            <person name="Pagani I."/>
            <person name="Ivanova N."/>
            <person name="Saunders E."/>
            <person name="Brettin T."/>
            <person name="Detter J.C."/>
            <person name="Han C."/>
            <person name="Tapia R."/>
            <person name="Land M."/>
            <person name="Hauser L."/>
            <person name="Markowitz V."/>
            <person name="Cheng J.-F."/>
            <person name="Hugenholtz P."/>
            <person name="Woyke T."/>
            <person name="Wu D."/>
            <person name="Eisen J.A."/>
        </authorList>
    </citation>
    <scope>NUCLEOTIDE SEQUENCE</scope>
    <source>
        <strain>ATCC 43644</strain>
    </source>
</reference>
<sequence>MLGIGILQRYVIRQLLGSFALALLAISSIIVLFLVMAEAAKAGLGLDQIVQIAPYLIPGTLPYTVPVALLFSVTVVYGRLAGDNEITAVKAAGLSVWTVLWPCILLSIVLSGALYLAASHVIPEANHAVKRVIFSNYEQTFTTFLRRDRILNNPNWPFVIIVKDMEGDDLIAPVFKRRAKINGRDGFDLNIVAKRARLSFDMERAMVRVFLVDATIQPLEVPPEELLKNDALRAPLPRDAGDARTIAAIIAREGVFDRPDSLYRIEARGVSDRTLIEPVVRRKGRDGDSDLVVTGETAVLADLADRPGLLITFEDPSVRARSRASDVGFINEQILEFPLPANVRVSLPPKIVQEMNADELLDKQAELRELRRNERIRQAVAASMWIASGRLQRVNWPEVNRAFREYDDWDYYDRKLETEKQMRIALSCGPFFFALLGAPVGILFAKRDYLSAFITCFLPIILIYYPLTLLGINLGKEGVLDPMIALWMGNLTLSVLAGLVLPNVMRH</sequence>
<dbReference type="EMBL" id="CP002353">
    <property type="protein sequence ID" value="ADV60941.1"/>
    <property type="molecule type" value="Genomic_DNA"/>
</dbReference>
<dbReference type="HOGENOM" id="CLU_028799_8_0_0"/>
<keyword evidence="3 6" id="KW-0812">Transmembrane</keyword>
<evidence type="ECO:0000256" key="6">
    <source>
        <dbReference type="SAM" id="Phobius"/>
    </source>
</evidence>
<dbReference type="STRING" id="575540.Isop_0346"/>
<dbReference type="PANTHER" id="PTHR33529:SF6">
    <property type="entry name" value="YJGP_YJGQ FAMILY PERMEASE"/>
    <property type="match status" value="1"/>
</dbReference>
<proteinExistence type="predicted"/>
<dbReference type="eggNOG" id="COG0795">
    <property type="taxonomic scope" value="Bacteria"/>
</dbReference>
<organism evidence="7 8">
    <name type="scientific">Isosphaera pallida (strain ATCC 43644 / DSM 9630 / IS1B)</name>
    <dbReference type="NCBI Taxonomy" id="575540"/>
    <lineage>
        <taxon>Bacteria</taxon>
        <taxon>Pseudomonadati</taxon>
        <taxon>Planctomycetota</taxon>
        <taxon>Planctomycetia</taxon>
        <taxon>Isosphaerales</taxon>
        <taxon>Isosphaeraceae</taxon>
        <taxon>Isosphaera</taxon>
    </lineage>
</organism>
<dbReference type="AlphaFoldDB" id="E8QXW2"/>
<evidence type="ECO:0000256" key="2">
    <source>
        <dbReference type="ARBA" id="ARBA00022475"/>
    </source>
</evidence>
<feature type="transmembrane region" description="Helical" evidence="6">
    <location>
        <begin position="424"/>
        <end position="445"/>
    </location>
</feature>
<feature type="transmembrane region" description="Helical" evidence="6">
    <location>
        <begin position="484"/>
        <end position="504"/>
    </location>
</feature>
<dbReference type="RefSeq" id="WP_013563230.1">
    <property type="nucleotide sequence ID" value="NC_014962.1"/>
</dbReference>
<name>E8QXW2_ISOPI</name>
<reference evidence="7 8" key="2">
    <citation type="journal article" date="2011" name="Stand. Genomic Sci.">
        <title>Complete genome sequence of Isosphaera pallida type strain (IS1B).</title>
        <authorList>
            <consortium name="US DOE Joint Genome Institute (JGI-PGF)"/>
            <person name="Goker M."/>
            <person name="Cleland D."/>
            <person name="Saunders E."/>
            <person name="Lapidus A."/>
            <person name="Nolan M."/>
            <person name="Lucas S."/>
            <person name="Hammon N."/>
            <person name="Deshpande S."/>
            <person name="Cheng J.F."/>
            <person name="Tapia R."/>
            <person name="Han C."/>
            <person name="Goodwin L."/>
            <person name="Pitluck S."/>
            <person name="Liolios K."/>
            <person name="Pagani I."/>
            <person name="Ivanova N."/>
            <person name="Mavromatis K."/>
            <person name="Pati A."/>
            <person name="Chen A."/>
            <person name="Palaniappan K."/>
            <person name="Land M."/>
            <person name="Hauser L."/>
            <person name="Chang Y.J."/>
            <person name="Jeffries C.D."/>
            <person name="Detter J.C."/>
            <person name="Beck B."/>
            <person name="Woyke T."/>
            <person name="Bristow J."/>
            <person name="Eisen J.A."/>
            <person name="Markowitz V."/>
            <person name="Hugenholtz P."/>
            <person name="Kyrpides N.C."/>
            <person name="Klenk H.P."/>
        </authorList>
    </citation>
    <scope>NUCLEOTIDE SEQUENCE [LARGE SCALE GENOMIC DNA]</scope>
    <source>
        <strain evidence="8">ATCC 43644 / DSM 9630 / IS1B</strain>
    </source>
</reference>
<feature type="transmembrane region" description="Helical" evidence="6">
    <location>
        <begin position="452"/>
        <end position="472"/>
    </location>
</feature>
<feature type="transmembrane region" description="Helical" evidence="6">
    <location>
        <begin position="94"/>
        <end position="118"/>
    </location>
</feature>
<accession>E8QXW2</accession>
<keyword evidence="5 6" id="KW-0472">Membrane</keyword>
<dbReference type="GO" id="GO:0043190">
    <property type="term" value="C:ATP-binding cassette (ABC) transporter complex"/>
    <property type="evidence" value="ECO:0007669"/>
    <property type="project" value="TreeGrafter"/>
</dbReference>
<dbReference type="PANTHER" id="PTHR33529">
    <property type="entry name" value="SLR0882 PROTEIN-RELATED"/>
    <property type="match status" value="1"/>
</dbReference>
<protein>
    <submittedName>
        <fullName evidence="7">Permease YjgP/YjgQ family protein</fullName>
    </submittedName>
</protein>
<dbReference type="InParanoid" id="E8QXW2"/>
<gene>
    <name evidence="7" type="ordered locus">Isop_0346</name>
</gene>
<keyword evidence="4 6" id="KW-1133">Transmembrane helix</keyword>